<dbReference type="Proteomes" id="UP000014062">
    <property type="component" value="Chromosome"/>
</dbReference>
<feature type="compositionally biased region" description="Pro residues" evidence="1">
    <location>
        <begin position="21"/>
        <end position="30"/>
    </location>
</feature>
<protein>
    <submittedName>
        <fullName evidence="2">Uncharacterized protein</fullName>
    </submittedName>
</protein>
<feature type="compositionally biased region" description="Low complexity" evidence="1">
    <location>
        <begin position="1"/>
        <end position="20"/>
    </location>
</feature>
<proteinExistence type="predicted"/>
<dbReference type="EMBL" id="CM001889">
    <property type="protein sequence ID" value="EOY49829.1"/>
    <property type="molecule type" value="Genomic_DNA"/>
</dbReference>
<dbReference type="AlphaFoldDB" id="A0A7U9DTF0"/>
<gene>
    <name evidence="2" type="ORF">SLI_5121</name>
</gene>
<feature type="compositionally biased region" description="Polar residues" evidence="1">
    <location>
        <begin position="80"/>
        <end position="89"/>
    </location>
</feature>
<sequence length="89" mass="8483">MIRNAPPASSASTPAAIPAATPAPPAPSPAAAPATGFVPAPPFPVPPASPEASAEGLAAVALLGLTSSPTGRTLPAARKPQSNSRAVSL</sequence>
<evidence type="ECO:0000313" key="2">
    <source>
        <dbReference type="EMBL" id="EOY49829.1"/>
    </source>
</evidence>
<evidence type="ECO:0000256" key="1">
    <source>
        <dbReference type="SAM" id="MobiDB-lite"/>
    </source>
</evidence>
<evidence type="ECO:0000313" key="3">
    <source>
        <dbReference type="Proteomes" id="UP000014062"/>
    </source>
</evidence>
<feature type="compositionally biased region" description="Pro residues" evidence="1">
    <location>
        <begin position="39"/>
        <end position="49"/>
    </location>
</feature>
<feature type="region of interest" description="Disordered" evidence="1">
    <location>
        <begin position="1"/>
        <end position="53"/>
    </location>
</feature>
<feature type="region of interest" description="Disordered" evidence="1">
    <location>
        <begin position="66"/>
        <end position="89"/>
    </location>
</feature>
<organism evidence="2 3">
    <name type="scientific">Streptomyces lividans 1326</name>
    <dbReference type="NCBI Taxonomy" id="1200984"/>
    <lineage>
        <taxon>Bacteria</taxon>
        <taxon>Bacillati</taxon>
        <taxon>Actinomycetota</taxon>
        <taxon>Actinomycetes</taxon>
        <taxon>Kitasatosporales</taxon>
        <taxon>Streptomycetaceae</taxon>
        <taxon>Streptomyces</taxon>
    </lineage>
</organism>
<reference evidence="3" key="1">
    <citation type="journal article" date="2013" name="Genome Biol. Evol.">
        <title>The genome sequence of Streptomyces lividans 66 reveals a novel tRNA-dependent peptide biosynthetic system within a metal-related genomic island.</title>
        <authorList>
            <person name="Cruz-Morales P."/>
            <person name="Vijgenboom E."/>
            <person name="Iruegas-Bocardo F."/>
            <person name="Girard G."/>
            <person name="Yanez-Guerra L.A."/>
            <person name="Ramos-Aboites H.E."/>
            <person name="Pernodet J.L."/>
            <person name="Anne J."/>
            <person name="van Wezel G.P."/>
            <person name="Barona-Gomez F."/>
        </authorList>
    </citation>
    <scope>NUCLEOTIDE SEQUENCE [LARGE SCALE GENOMIC DNA]</scope>
    <source>
        <strain evidence="3">1326</strain>
    </source>
</reference>
<name>A0A7U9DTF0_STRLI</name>
<accession>A0A7U9DTF0</accession>